<accession>A0A2A4F541</accession>
<dbReference type="EMBL" id="MTZV01000002">
    <property type="protein sequence ID" value="PCE27516.1"/>
    <property type="molecule type" value="Genomic_DNA"/>
</dbReference>
<dbReference type="InterPro" id="IPR024655">
    <property type="entry name" value="Asl1_glyco_hydro_catalytic"/>
</dbReference>
<proteinExistence type="predicted"/>
<feature type="compositionally biased region" description="Gly residues" evidence="1">
    <location>
        <begin position="1"/>
        <end position="11"/>
    </location>
</feature>
<gene>
    <name evidence="3" type="ORF">BWP39_03160</name>
</gene>
<dbReference type="InterPro" id="IPR017853">
    <property type="entry name" value="GH"/>
</dbReference>
<dbReference type="Gene3D" id="3.20.20.80">
    <property type="entry name" value="Glycosidases"/>
    <property type="match status" value="1"/>
</dbReference>
<evidence type="ECO:0000313" key="4">
    <source>
        <dbReference type="Proteomes" id="UP000218022"/>
    </source>
</evidence>
<evidence type="ECO:0000259" key="2">
    <source>
        <dbReference type="Pfam" id="PF11790"/>
    </source>
</evidence>
<protein>
    <recommendedName>
        <fullName evidence="2">Asl1-like glycosyl hydrolase catalytic domain-containing protein</fullName>
    </recommendedName>
</protein>
<comment type="caution">
    <text evidence="3">The sequence shown here is derived from an EMBL/GenBank/DDBJ whole genome shotgun (WGS) entry which is preliminary data.</text>
</comment>
<feature type="compositionally biased region" description="Low complexity" evidence="1">
    <location>
        <begin position="87"/>
        <end position="109"/>
    </location>
</feature>
<name>A0A2A4F541_9BURK</name>
<dbReference type="PANTHER" id="PTHR34154">
    <property type="entry name" value="ALKALI-SENSITIVE LINKAGE PROTEIN 1"/>
    <property type="match status" value="1"/>
</dbReference>
<dbReference type="AlphaFoldDB" id="A0A2A4F541"/>
<dbReference type="SUPFAM" id="SSF51445">
    <property type="entry name" value="(Trans)glycosidases"/>
    <property type="match status" value="1"/>
</dbReference>
<dbReference type="InterPro" id="IPR053183">
    <property type="entry name" value="ASL1"/>
</dbReference>
<reference evidence="3 4" key="1">
    <citation type="submission" date="2017-01" db="EMBL/GenBank/DDBJ databases">
        <title>Whole-Genome Shotgun Sequencing of Two beta-Proteobacterial Species in Search of the Bulgecin Biosynthetic Cluster.</title>
        <authorList>
            <person name="Horsman M.E."/>
            <person name="Marous D.R."/>
            <person name="Li R."/>
            <person name="Oliver R.A."/>
            <person name="Byun B."/>
            <person name="Emrich S.J."/>
            <person name="Boggess B."/>
            <person name="Townsend C.A."/>
            <person name="Mobashery S."/>
        </authorList>
    </citation>
    <scope>NUCLEOTIDE SEQUENCE [LARGE SCALE GENOMIC DNA]</scope>
    <source>
        <strain evidence="3 4">ATCC 31363</strain>
    </source>
</reference>
<dbReference type="Pfam" id="PF11790">
    <property type="entry name" value="Glyco_hydro_cc"/>
    <property type="match status" value="1"/>
</dbReference>
<evidence type="ECO:0000313" key="3">
    <source>
        <dbReference type="EMBL" id="PCE27516.1"/>
    </source>
</evidence>
<feature type="compositionally biased region" description="Low complexity" evidence="1">
    <location>
        <begin position="54"/>
        <end position="68"/>
    </location>
</feature>
<evidence type="ECO:0000256" key="1">
    <source>
        <dbReference type="SAM" id="MobiDB-lite"/>
    </source>
</evidence>
<sequence length="369" mass="37467">MSGITLQGGYGVTPYDPGTSPSGGINAQQIEQIIQELLAMLQSMMSGQNNDDLSSSPVGGASGASAPSFPPAVAHAAAAPTNTIPQVSSVNSPGGASGAVAPSGATSPSNNAGGSAQAPANYAFLKGGKEGLGISPTSANGNGSNMGDSSWYSNWSMQSTGDAKGQFIPTVFNTNDASNEGQLESAFKSSGSPLAFTFNEPDNAGQANTSVGDAVKSWSNIATAANNTGTQLASPSVTNSTNPGEGLDWLKQFMNSDTTVNGQTRKVGDTVSAINLHWYGSAANPNDPSQVGQAVNNLKSYLEQAHNEFPDKPIVLSEFGLNPNGNSAASSPEFLKQAEQMLNSLPYVEMYAPYGLGTPGGNANASSAK</sequence>
<organism evidence="3 4">
    <name type="scientific">Paraburkholderia acidicola</name>
    <dbReference type="NCBI Taxonomy" id="1912599"/>
    <lineage>
        <taxon>Bacteria</taxon>
        <taxon>Pseudomonadati</taxon>
        <taxon>Pseudomonadota</taxon>
        <taxon>Betaproteobacteria</taxon>
        <taxon>Burkholderiales</taxon>
        <taxon>Burkholderiaceae</taxon>
        <taxon>Paraburkholderia</taxon>
    </lineage>
</organism>
<feature type="region of interest" description="Disordered" evidence="1">
    <location>
        <begin position="1"/>
        <end position="24"/>
    </location>
</feature>
<dbReference type="GO" id="GO:0071966">
    <property type="term" value="P:fungal-type cell wall polysaccharide metabolic process"/>
    <property type="evidence" value="ECO:0007669"/>
    <property type="project" value="TreeGrafter"/>
</dbReference>
<dbReference type="PANTHER" id="PTHR34154:SF3">
    <property type="entry name" value="ALKALI-SENSITIVE LINKAGE PROTEIN 1"/>
    <property type="match status" value="1"/>
</dbReference>
<feature type="region of interest" description="Disordered" evidence="1">
    <location>
        <begin position="84"/>
        <end position="115"/>
    </location>
</feature>
<dbReference type="Proteomes" id="UP000218022">
    <property type="component" value="Unassembled WGS sequence"/>
</dbReference>
<feature type="domain" description="Asl1-like glycosyl hydrolase catalytic" evidence="2">
    <location>
        <begin position="138"/>
        <end position="355"/>
    </location>
</feature>
<feature type="region of interest" description="Disordered" evidence="1">
    <location>
        <begin position="48"/>
        <end position="68"/>
    </location>
</feature>